<dbReference type="AlphaFoldDB" id="A0A0H3DV17"/>
<dbReference type="EMBL" id="CP002155">
    <property type="protein sequence ID" value="ADM43348.1"/>
    <property type="molecule type" value="Genomic_DNA"/>
</dbReference>
<dbReference type="Proteomes" id="UP000002230">
    <property type="component" value="Plasmid pFL6-60"/>
</dbReference>
<keyword evidence="2" id="KW-1185">Reference proteome</keyword>
<dbReference type="Pfam" id="PF13935">
    <property type="entry name" value="Ead_Ea22"/>
    <property type="match status" value="1"/>
</dbReference>
<reference evidence="2" key="1">
    <citation type="submission" date="2010-08" db="EMBL/GenBank/DDBJ databases">
        <title>Genome comparisons of Edwardsiella bacteria analysed using deep sequencing technology.</title>
        <authorList>
            <person name="van Soest J.J."/>
            <person name="Henkel C.V."/>
            <person name="Jansen H.J."/>
            <person name="van den Hondel C.A.M.J.J."/>
            <person name="Bloemberg G.V."/>
            <person name="Meijer A.H."/>
            <person name="Spaink H.P."/>
        </authorList>
    </citation>
    <scope>NUCLEOTIDE SEQUENCE [LARGE SCALE GENOMIC DNA]</scope>
    <source>
        <strain evidence="2">FL6-60</strain>
        <plasmid evidence="2">pFL6-60</plasmid>
    </source>
</reference>
<organism evidence="1 2">
    <name type="scientific">Edwardsiella tarda (strain FL6-60)</name>
    <dbReference type="NCBI Taxonomy" id="718251"/>
    <lineage>
        <taxon>Bacteria</taxon>
        <taxon>Pseudomonadati</taxon>
        <taxon>Pseudomonadota</taxon>
        <taxon>Gammaproteobacteria</taxon>
        <taxon>Enterobacterales</taxon>
        <taxon>Hafniaceae</taxon>
        <taxon>Edwardsiella</taxon>
    </lineage>
</organism>
<keyword evidence="1" id="KW-0614">Plasmid</keyword>
<name>A0A0H3DV17_EDWTF</name>
<dbReference type="HOGENOM" id="CLU_2011641_0_0_6"/>
<dbReference type="KEGG" id="etd:ETAF_ple032"/>
<accession>A0A0H3DV17</accession>
<reference evidence="1 2" key="2">
    <citation type="journal article" date="2011" name="BMC Immunol.">
        <title>Comparison of static immersion and intravenous injection systems for exposure of zebrafish embryos to the natural pathogen Edwardsiella tarda.</title>
        <authorList>
            <person name="van Soest J.J."/>
            <person name="Stockhammer O.W."/>
            <person name="Ordas A."/>
            <person name="Bloemberg G.V."/>
            <person name="Spaink H.P."/>
            <person name="Meijer A.H."/>
        </authorList>
    </citation>
    <scope>NUCLEOTIDE SEQUENCE [LARGE SCALE GENOMIC DNA]</scope>
    <source>
        <strain evidence="1 2">FL6-60</strain>
        <plasmid evidence="1">pFL6-60</plasmid>
    </source>
</reference>
<proteinExistence type="predicted"/>
<evidence type="ECO:0000313" key="1">
    <source>
        <dbReference type="EMBL" id="ADM43348.1"/>
    </source>
</evidence>
<dbReference type="PATRIC" id="fig|718251.5.peg.3373"/>
<protein>
    <submittedName>
        <fullName evidence="1">Uncharacterized protein</fullName>
    </submittedName>
</protein>
<geneLocation type="plasmid" evidence="1 2">
    <name>pFL6-60</name>
</geneLocation>
<evidence type="ECO:0000313" key="2">
    <source>
        <dbReference type="Proteomes" id="UP000002230"/>
    </source>
</evidence>
<sequence length="123" mass="13607">MSQVDKQALREAALNAKIAGEAPVMPFDKRIDALNAFTKLLTPVTAIALLDENESLAAENADLKHPRTYLPSKITTAETDAFINEMMAQGVEMLAKKCSENVWCEDDVNFMLCYAKQLREGKA</sequence>
<gene>
    <name evidence="1" type="ordered locus">ETAF_ple032</name>
</gene>
<dbReference type="InterPro" id="IPR025153">
    <property type="entry name" value="Ead_Ea22"/>
</dbReference>